<proteinExistence type="predicted"/>
<evidence type="ECO:0000259" key="1">
    <source>
        <dbReference type="Pfam" id="PF17992"/>
    </source>
</evidence>
<dbReference type="Gene3D" id="3.20.20.80">
    <property type="entry name" value="Glycosidases"/>
    <property type="match status" value="1"/>
</dbReference>
<sequence>MYQKNTKAGSVILVTIVSGLLTMGCNDSDSNDVVVKNVHEVSSAKQAQLETIAPLLDFESADQLSKIKFENVDTEFVTSGKGVTQGKQALALTLRAKDNYKTSFAFTPKDKWDWSNKGLFKVALDIANPLDMSAQIYVTVTDGKGQTHNRSVIVPKRSNDTYTIELAGGDLGMETGIRSNPIGANDPTTPVTWRWGVKQLDLSQIASIKISMTSLLHDRKLIIDNLRLIKGSEYGLDNLTGIVDKFGQNAKMEFPDKVHSLAELLANKQQEEKTLDGKLMADRSKFGGWKDGPRLEATGYFRTSKVDGQWSLVDPEGYLFSHMA</sequence>
<dbReference type="Gene3D" id="2.60.120.430">
    <property type="entry name" value="Galactose-binding lectin"/>
    <property type="match status" value="1"/>
</dbReference>
<name>A0ABU3SY04_9ALTE</name>
<dbReference type="RefSeq" id="WP_316026468.1">
    <property type="nucleotide sequence ID" value="NZ_JAWDIO010000002.1"/>
</dbReference>
<accession>A0ABU3SY04</accession>
<dbReference type="EMBL" id="JAWDIO010000002">
    <property type="protein sequence ID" value="MDU0354898.1"/>
    <property type="molecule type" value="Genomic_DNA"/>
</dbReference>
<feature type="domain" description="Agarase CBM-like" evidence="1">
    <location>
        <begin position="57"/>
        <end position="233"/>
    </location>
</feature>
<dbReference type="Pfam" id="PF17992">
    <property type="entry name" value="Agarase_CBM"/>
    <property type="match status" value="1"/>
</dbReference>
<dbReference type="Proteomes" id="UP001247805">
    <property type="component" value="Unassembled WGS sequence"/>
</dbReference>
<keyword evidence="3" id="KW-1185">Reference proteome</keyword>
<evidence type="ECO:0000313" key="3">
    <source>
        <dbReference type="Proteomes" id="UP001247805"/>
    </source>
</evidence>
<gene>
    <name evidence="2" type="ORF">RS130_14155</name>
</gene>
<evidence type="ECO:0000313" key="2">
    <source>
        <dbReference type="EMBL" id="MDU0354898.1"/>
    </source>
</evidence>
<organism evidence="2 3">
    <name type="scientific">Paraglaciecola aquimarina</name>
    <dbReference type="NCBI Taxonomy" id="1235557"/>
    <lineage>
        <taxon>Bacteria</taxon>
        <taxon>Pseudomonadati</taxon>
        <taxon>Pseudomonadota</taxon>
        <taxon>Gammaproteobacteria</taxon>
        <taxon>Alteromonadales</taxon>
        <taxon>Alteromonadaceae</taxon>
        <taxon>Paraglaciecola</taxon>
    </lineage>
</organism>
<reference evidence="2 3" key="1">
    <citation type="submission" date="2023-10" db="EMBL/GenBank/DDBJ databases">
        <title>Glaciecola aquimarina strain GGW-M5 nov., isolated from a coastal seawater.</title>
        <authorList>
            <person name="Bayburt H."/>
            <person name="Kim J.M."/>
            <person name="Choi B.J."/>
            <person name="Jeon C.O."/>
        </authorList>
    </citation>
    <scope>NUCLEOTIDE SEQUENCE [LARGE SCALE GENOMIC DNA]</scope>
    <source>
        <strain evidence="2 3">KCTC 32108</strain>
    </source>
</reference>
<dbReference type="PROSITE" id="PS51257">
    <property type="entry name" value="PROKAR_LIPOPROTEIN"/>
    <property type="match status" value="1"/>
</dbReference>
<dbReference type="InterPro" id="IPR040669">
    <property type="entry name" value="Agarase_CBM"/>
</dbReference>
<comment type="caution">
    <text evidence="2">The sequence shown here is derived from an EMBL/GenBank/DDBJ whole genome shotgun (WGS) entry which is preliminary data.</text>
</comment>
<protein>
    <recommendedName>
        <fullName evidence="1">Agarase CBM-like domain-containing protein</fullName>
    </recommendedName>
</protein>